<dbReference type="CDD" id="cd00685">
    <property type="entry name" value="Trans_IPPS_HT"/>
    <property type="match status" value="1"/>
</dbReference>
<dbReference type="PROSITE" id="PS00444">
    <property type="entry name" value="POLYPRENYL_SYNTHASE_2"/>
    <property type="match status" value="1"/>
</dbReference>
<dbReference type="PANTHER" id="PTHR43281">
    <property type="entry name" value="FARNESYL DIPHOSPHATE SYNTHASE"/>
    <property type="match status" value="1"/>
</dbReference>
<keyword evidence="9" id="KW-1185">Reference proteome</keyword>
<dbReference type="SFLD" id="SFLDS00005">
    <property type="entry name" value="Isoprenoid_Synthase_Type_I"/>
    <property type="match status" value="1"/>
</dbReference>
<dbReference type="GO" id="GO:0005737">
    <property type="term" value="C:cytoplasm"/>
    <property type="evidence" value="ECO:0007669"/>
    <property type="project" value="UniProtKB-ARBA"/>
</dbReference>
<sequence length="298" mass="32408">MNPMNDLANWQTQAQADTEIILERILPKENRVPATLHQAMRYSTLDGGKRLRPLLVLAAAELGNRVQAACEAAMAAVECIHVYSLVHDDMPAMDNDSLRRGKPTCHIEFGEANALLVGDALQTLAFDVLSQTTDLPAQRQLRMVQVLAKASGSVGMAGGQAIDLAHVGLMMVQEDLEHMHSLKTGALIRAAVQLGALSCPDLSDDALQQLDEYAKKLGLAFQVIDDVLDCESDTATLGKTAGKDEDANKPTYVKLLGLSKAREYAENLIAQALQSLANFDHRADRLRQLAQFVVARKN</sequence>
<comment type="similarity">
    <text evidence="2 7">Belongs to the FPP/GGPP synthase family.</text>
</comment>
<protein>
    <submittedName>
        <fullName evidence="8">Farnesyl diphosphate synthase</fullName>
    </submittedName>
</protein>
<dbReference type="FunFam" id="1.10.600.10:FF:000001">
    <property type="entry name" value="Geranylgeranyl diphosphate synthase"/>
    <property type="match status" value="1"/>
</dbReference>
<keyword evidence="4" id="KW-0479">Metal-binding</keyword>
<dbReference type="NCBIfam" id="NF045485">
    <property type="entry name" value="FPPsyn"/>
    <property type="match status" value="1"/>
</dbReference>
<evidence type="ECO:0000256" key="7">
    <source>
        <dbReference type="RuleBase" id="RU004466"/>
    </source>
</evidence>
<evidence type="ECO:0000313" key="9">
    <source>
        <dbReference type="Proteomes" id="UP000219669"/>
    </source>
</evidence>
<keyword evidence="6" id="KW-0414">Isoprene biosynthesis</keyword>
<proteinExistence type="inferred from homology"/>
<dbReference type="GO" id="GO:0004659">
    <property type="term" value="F:prenyltransferase activity"/>
    <property type="evidence" value="ECO:0007669"/>
    <property type="project" value="InterPro"/>
</dbReference>
<reference evidence="8 9" key="1">
    <citation type="submission" date="2017-09" db="EMBL/GenBank/DDBJ databases">
        <authorList>
            <person name="Ehlers B."/>
            <person name="Leendertz F.H."/>
        </authorList>
    </citation>
    <scope>NUCLEOTIDE SEQUENCE [LARGE SCALE GENOMIC DNA]</scope>
    <source>
        <strain evidence="8 9">DSM 16848</strain>
    </source>
</reference>
<dbReference type="AlphaFoldDB" id="A0A286E5N6"/>
<gene>
    <name evidence="8" type="ORF">SAMN02746062_00544</name>
</gene>
<dbReference type="SUPFAM" id="SSF48576">
    <property type="entry name" value="Terpenoid synthases"/>
    <property type="match status" value="1"/>
</dbReference>
<dbReference type="PANTHER" id="PTHR43281:SF1">
    <property type="entry name" value="FARNESYL DIPHOSPHATE SYNTHASE"/>
    <property type="match status" value="1"/>
</dbReference>
<dbReference type="SFLD" id="SFLDG01017">
    <property type="entry name" value="Polyprenyl_Transferase_Like"/>
    <property type="match status" value="1"/>
</dbReference>
<dbReference type="Proteomes" id="UP000219669">
    <property type="component" value="Unassembled WGS sequence"/>
</dbReference>
<dbReference type="GO" id="GO:0016114">
    <property type="term" value="P:terpenoid biosynthetic process"/>
    <property type="evidence" value="ECO:0007669"/>
    <property type="project" value="UniProtKB-ARBA"/>
</dbReference>
<dbReference type="InterPro" id="IPR033749">
    <property type="entry name" value="Polyprenyl_synt_CS"/>
</dbReference>
<dbReference type="RefSeq" id="WP_179655775.1">
    <property type="nucleotide sequence ID" value="NZ_CP083931.1"/>
</dbReference>
<evidence type="ECO:0000256" key="3">
    <source>
        <dbReference type="ARBA" id="ARBA00022679"/>
    </source>
</evidence>
<comment type="cofactor">
    <cofactor evidence="1">
        <name>Mg(2+)</name>
        <dbReference type="ChEBI" id="CHEBI:18420"/>
    </cofactor>
</comment>
<keyword evidence="3 7" id="KW-0808">Transferase</keyword>
<name>A0A286E5N6_9NEIS</name>
<evidence type="ECO:0000256" key="6">
    <source>
        <dbReference type="ARBA" id="ARBA00023229"/>
    </source>
</evidence>
<dbReference type="InterPro" id="IPR008949">
    <property type="entry name" value="Isoprenoid_synthase_dom_sf"/>
</dbReference>
<evidence type="ECO:0000256" key="5">
    <source>
        <dbReference type="ARBA" id="ARBA00022842"/>
    </source>
</evidence>
<keyword evidence="5" id="KW-0460">Magnesium</keyword>
<evidence type="ECO:0000313" key="8">
    <source>
        <dbReference type="EMBL" id="SOD66213.1"/>
    </source>
</evidence>
<dbReference type="InterPro" id="IPR000092">
    <property type="entry name" value="Polyprenyl_synt"/>
</dbReference>
<dbReference type="Gene3D" id="1.10.600.10">
    <property type="entry name" value="Farnesyl Diphosphate Synthase"/>
    <property type="match status" value="1"/>
</dbReference>
<dbReference type="PROSITE" id="PS00723">
    <property type="entry name" value="POLYPRENYL_SYNTHASE_1"/>
    <property type="match status" value="1"/>
</dbReference>
<evidence type="ECO:0000256" key="4">
    <source>
        <dbReference type="ARBA" id="ARBA00022723"/>
    </source>
</evidence>
<dbReference type="EMBL" id="OCNF01000003">
    <property type="protein sequence ID" value="SOD66213.1"/>
    <property type="molecule type" value="Genomic_DNA"/>
</dbReference>
<dbReference type="InterPro" id="IPR053378">
    <property type="entry name" value="Prenyl_diphosphate_synthase"/>
</dbReference>
<organism evidence="8 9">
    <name type="scientific">Alysiella filiformis DSM 16848</name>
    <dbReference type="NCBI Taxonomy" id="1120981"/>
    <lineage>
        <taxon>Bacteria</taxon>
        <taxon>Pseudomonadati</taxon>
        <taxon>Pseudomonadota</taxon>
        <taxon>Betaproteobacteria</taxon>
        <taxon>Neisseriales</taxon>
        <taxon>Neisseriaceae</taxon>
        <taxon>Alysiella</taxon>
    </lineage>
</organism>
<evidence type="ECO:0000256" key="2">
    <source>
        <dbReference type="ARBA" id="ARBA00006706"/>
    </source>
</evidence>
<dbReference type="GO" id="GO:0046872">
    <property type="term" value="F:metal ion binding"/>
    <property type="evidence" value="ECO:0007669"/>
    <property type="project" value="UniProtKB-KW"/>
</dbReference>
<accession>A0A286E5N6</accession>
<dbReference type="Pfam" id="PF00348">
    <property type="entry name" value="polyprenyl_synt"/>
    <property type="match status" value="1"/>
</dbReference>
<evidence type="ECO:0000256" key="1">
    <source>
        <dbReference type="ARBA" id="ARBA00001946"/>
    </source>
</evidence>